<organism evidence="1 2">
    <name type="scientific">Flavonifractor plautii</name>
    <name type="common">Fusobacterium plautii</name>
    <dbReference type="NCBI Taxonomy" id="292800"/>
    <lineage>
        <taxon>Bacteria</taxon>
        <taxon>Bacillati</taxon>
        <taxon>Bacillota</taxon>
        <taxon>Clostridia</taxon>
        <taxon>Eubacteriales</taxon>
        <taxon>Oscillospiraceae</taxon>
        <taxon>Flavonifractor</taxon>
    </lineage>
</organism>
<protein>
    <submittedName>
        <fullName evidence="1">Uncharacterized protein</fullName>
    </submittedName>
</protein>
<evidence type="ECO:0000313" key="2">
    <source>
        <dbReference type="Proteomes" id="UP000434475"/>
    </source>
</evidence>
<accession>A0A6I2R0P6</accession>
<proteinExistence type="predicted"/>
<dbReference type="RefSeq" id="WP_021750501.1">
    <property type="nucleotide sequence ID" value="NZ_CAXUMB010000006.1"/>
</dbReference>
<dbReference type="Proteomes" id="UP000434475">
    <property type="component" value="Unassembled WGS sequence"/>
</dbReference>
<dbReference type="GeneID" id="78199679"/>
<dbReference type="EMBL" id="WKPR01000007">
    <property type="protein sequence ID" value="MSB19721.1"/>
    <property type="molecule type" value="Genomic_DNA"/>
</dbReference>
<name>A0A6I2R0P6_FLAPL</name>
<sequence>MSARREHRLRNLERRVAELETIAATPVFIHTKGDGGEDYVLEAVWSKEEADTHPDKRLSLLDRLKNIFTGGHEK</sequence>
<dbReference type="AlphaFoldDB" id="A0A6I2R0P6"/>
<evidence type="ECO:0000313" key="1">
    <source>
        <dbReference type="EMBL" id="MSB19721.1"/>
    </source>
</evidence>
<reference evidence="1 2" key="1">
    <citation type="journal article" date="2019" name="Nat. Med.">
        <title>A library of human gut bacterial isolates paired with longitudinal multiomics data enables mechanistic microbiome research.</title>
        <authorList>
            <person name="Poyet M."/>
            <person name="Groussin M."/>
            <person name="Gibbons S.M."/>
            <person name="Avila-Pacheco J."/>
            <person name="Jiang X."/>
            <person name="Kearney S.M."/>
            <person name="Perrotta A.R."/>
            <person name="Berdy B."/>
            <person name="Zhao S."/>
            <person name="Lieberman T.D."/>
            <person name="Swanson P.K."/>
            <person name="Smith M."/>
            <person name="Roesemann S."/>
            <person name="Alexander J.E."/>
            <person name="Rich S.A."/>
            <person name="Livny J."/>
            <person name="Vlamakis H."/>
            <person name="Clish C."/>
            <person name="Bullock K."/>
            <person name="Deik A."/>
            <person name="Scott J."/>
            <person name="Pierce K.A."/>
            <person name="Xavier R.J."/>
            <person name="Alm E.J."/>
        </authorList>
    </citation>
    <scope>NUCLEOTIDE SEQUENCE [LARGE SCALE GENOMIC DNA]</scope>
    <source>
        <strain evidence="1 2">BIOML-A2</strain>
    </source>
</reference>
<comment type="caution">
    <text evidence="1">The sequence shown here is derived from an EMBL/GenBank/DDBJ whole genome shotgun (WGS) entry which is preliminary data.</text>
</comment>
<gene>
    <name evidence="1" type="ORF">GKE97_09335</name>
</gene>